<dbReference type="AlphaFoldDB" id="A0A1Q9E507"/>
<proteinExistence type="predicted"/>
<reference evidence="2 3" key="1">
    <citation type="submission" date="2016-02" db="EMBL/GenBank/DDBJ databases">
        <title>Genome analysis of coral dinoflagellate symbionts highlights evolutionary adaptations to a symbiotic lifestyle.</title>
        <authorList>
            <person name="Aranda M."/>
            <person name="Li Y."/>
            <person name="Liew Y.J."/>
            <person name="Baumgarten S."/>
            <person name="Simakov O."/>
            <person name="Wilson M."/>
            <person name="Piel J."/>
            <person name="Ashoor H."/>
            <person name="Bougouffa S."/>
            <person name="Bajic V.B."/>
            <person name="Ryu T."/>
            <person name="Ravasi T."/>
            <person name="Bayer T."/>
            <person name="Micklem G."/>
            <person name="Kim H."/>
            <person name="Bhak J."/>
            <person name="Lajeunesse T.C."/>
            <person name="Voolstra C.R."/>
        </authorList>
    </citation>
    <scope>NUCLEOTIDE SEQUENCE [LARGE SCALE GENOMIC DNA]</scope>
    <source>
        <strain evidence="2 3">CCMP2467</strain>
    </source>
</reference>
<name>A0A1Q9E507_SYMMI</name>
<protein>
    <submittedName>
        <fullName evidence="2">Uncharacterized protein</fullName>
    </submittedName>
</protein>
<feature type="compositionally biased region" description="Polar residues" evidence="1">
    <location>
        <begin position="79"/>
        <end position="89"/>
    </location>
</feature>
<gene>
    <name evidence="2" type="ORF">AK812_SmicGene14661</name>
</gene>
<evidence type="ECO:0000256" key="1">
    <source>
        <dbReference type="SAM" id="MobiDB-lite"/>
    </source>
</evidence>
<accession>A0A1Q9E507</accession>
<sequence length="149" mass="16316">MATSAVPRVRPVASLSARQTPPPVPVTDEAELEKLSMLRRLSSSKSESSLRARTPQRLGSPLVVLQSSQEPVHRKPSLSARSRSNSGRLSSPPDDVEQPRETCPVSTLFMVVQDMMALKYGMQLDEFDFVSKAKAGPAFQVAMIFCSIE</sequence>
<dbReference type="EMBL" id="LSRX01000263">
    <property type="protein sequence ID" value="OLQ02496.1"/>
    <property type="molecule type" value="Genomic_DNA"/>
</dbReference>
<feature type="compositionally biased region" description="Low complexity" evidence="1">
    <location>
        <begin position="38"/>
        <end position="51"/>
    </location>
</feature>
<comment type="caution">
    <text evidence="2">The sequence shown here is derived from an EMBL/GenBank/DDBJ whole genome shotgun (WGS) entry which is preliminary data.</text>
</comment>
<dbReference type="Proteomes" id="UP000186817">
    <property type="component" value="Unassembled WGS sequence"/>
</dbReference>
<evidence type="ECO:0000313" key="2">
    <source>
        <dbReference type="EMBL" id="OLQ02496.1"/>
    </source>
</evidence>
<evidence type="ECO:0000313" key="3">
    <source>
        <dbReference type="Proteomes" id="UP000186817"/>
    </source>
</evidence>
<feature type="region of interest" description="Disordered" evidence="1">
    <location>
        <begin position="1"/>
        <end position="101"/>
    </location>
</feature>
<organism evidence="2 3">
    <name type="scientific">Symbiodinium microadriaticum</name>
    <name type="common">Dinoflagellate</name>
    <name type="synonym">Zooxanthella microadriatica</name>
    <dbReference type="NCBI Taxonomy" id="2951"/>
    <lineage>
        <taxon>Eukaryota</taxon>
        <taxon>Sar</taxon>
        <taxon>Alveolata</taxon>
        <taxon>Dinophyceae</taxon>
        <taxon>Suessiales</taxon>
        <taxon>Symbiodiniaceae</taxon>
        <taxon>Symbiodinium</taxon>
    </lineage>
</organism>
<keyword evidence="3" id="KW-1185">Reference proteome</keyword>